<reference evidence="8" key="1">
    <citation type="submission" date="2019-04" db="EMBL/GenBank/DDBJ databases">
        <title>Sequencing of skin fungus with MAO and IRED activity.</title>
        <authorList>
            <person name="Marsaioli A.J."/>
            <person name="Bonatto J.M.C."/>
            <person name="Reis Junior O."/>
        </authorList>
    </citation>
    <scope>NUCLEOTIDE SEQUENCE</scope>
    <source>
        <strain evidence="8">28M1</strain>
    </source>
</reference>
<keyword evidence="3 6" id="KW-1133">Transmembrane helix</keyword>
<feature type="transmembrane region" description="Helical" evidence="6">
    <location>
        <begin position="214"/>
        <end position="235"/>
    </location>
</feature>
<evidence type="ECO:0000256" key="3">
    <source>
        <dbReference type="ARBA" id="ARBA00022989"/>
    </source>
</evidence>
<evidence type="ECO:0000256" key="5">
    <source>
        <dbReference type="ARBA" id="ARBA00038359"/>
    </source>
</evidence>
<dbReference type="PANTHER" id="PTHR33048">
    <property type="entry name" value="PTH11-LIKE INTEGRAL MEMBRANE PROTEIN (AFU_ORTHOLOGUE AFUA_5G11245)"/>
    <property type="match status" value="1"/>
</dbReference>
<comment type="caution">
    <text evidence="8">The sequence shown here is derived from an EMBL/GenBank/DDBJ whole genome shotgun (WGS) entry which is preliminary data.</text>
</comment>
<evidence type="ECO:0000313" key="8">
    <source>
        <dbReference type="EMBL" id="KAF3031907.1"/>
    </source>
</evidence>
<organism evidence="8 9">
    <name type="scientific">Didymella heteroderae</name>
    <dbReference type="NCBI Taxonomy" id="1769908"/>
    <lineage>
        <taxon>Eukaryota</taxon>
        <taxon>Fungi</taxon>
        <taxon>Dikarya</taxon>
        <taxon>Ascomycota</taxon>
        <taxon>Pezizomycotina</taxon>
        <taxon>Dothideomycetes</taxon>
        <taxon>Pleosporomycetidae</taxon>
        <taxon>Pleosporales</taxon>
        <taxon>Pleosporineae</taxon>
        <taxon>Didymellaceae</taxon>
        <taxon>Didymella</taxon>
    </lineage>
</organism>
<name>A0A9P5BVB6_9PLEO</name>
<gene>
    <name evidence="8" type="ORF">E8E12_002200</name>
</gene>
<dbReference type="AlphaFoldDB" id="A0A9P5BVB6"/>
<dbReference type="GO" id="GO:0016020">
    <property type="term" value="C:membrane"/>
    <property type="evidence" value="ECO:0007669"/>
    <property type="project" value="UniProtKB-SubCell"/>
</dbReference>
<comment type="subcellular location">
    <subcellularLocation>
        <location evidence="1">Membrane</location>
        <topology evidence="1">Multi-pass membrane protein</topology>
    </subcellularLocation>
</comment>
<comment type="similarity">
    <text evidence="5">Belongs to the SAT4 family.</text>
</comment>
<feature type="transmembrane region" description="Helical" evidence="6">
    <location>
        <begin position="94"/>
        <end position="112"/>
    </location>
</feature>
<protein>
    <recommendedName>
        <fullName evidence="7">Rhodopsin domain-containing protein</fullName>
    </recommendedName>
</protein>
<sequence length="347" mass="38560">MSTSTASLPLDDRSNAIKLSYPFVAALSTVFVVLRIWYNFKVNKRRSVSASDCFLSLAQICALVGATFGYLSAWVGAGKHAWDPSVTEDDLTKYLVYLWFGQFFNLTAMAALKLSISAFMLKLNFSKAFRGLIWLTVVALIGLNVVFPYVILFGECRPIAKRWIPKLPGYCWSPKPRTISGYLGAASNIVSDLFYTCAPLVYTRNVKLPRRAKLGLRVVFLLGSITTIISAIKLYEIKALNESVDVAYQSVNLSVLSVTEVFVGTLTASLPPLRLLFENLLNRARPNTTTSIHDQSKKDSYVLSNWQKPRKSADNSSEDAILDPPPTAIIVRTTHVIIRTEAMSDRV</sequence>
<feature type="transmembrane region" description="Helical" evidence="6">
    <location>
        <begin position="50"/>
        <end position="74"/>
    </location>
</feature>
<dbReference type="Proteomes" id="UP000758155">
    <property type="component" value="Unassembled WGS sequence"/>
</dbReference>
<evidence type="ECO:0000313" key="9">
    <source>
        <dbReference type="Proteomes" id="UP000758155"/>
    </source>
</evidence>
<evidence type="ECO:0000256" key="1">
    <source>
        <dbReference type="ARBA" id="ARBA00004141"/>
    </source>
</evidence>
<dbReference type="OrthoDB" id="4682787at2759"/>
<dbReference type="InterPro" id="IPR049326">
    <property type="entry name" value="Rhodopsin_dom_fungi"/>
</dbReference>
<evidence type="ECO:0000256" key="2">
    <source>
        <dbReference type="ARBA" id="ARBA00022692"/>
    </source>
</evidence>
<feature type="transmembrane region" description="Helical" evidence="6">
    <location>
        <begin position="20"/>
        <end position="38"/>
    </location>
</feature>
<evidence type="ECO:0000256" key="4">
    <source>
        <dbReference type="ARBA" id="ARBA00023136"/>
    </source>
</evidence>
<dbReference type="EMBL" id="SWKV01000119">
    <property type="protein sequence ID" value="KAF3031907.1"/>
    <property type="molecule type" value="Genomic_DNA"/>
</dbReference>
<dbReference type="PANTHER" id="PTHR33048:SF163">
    <property type="entry name" value="INTEGRAL MEMBRANE PROTEIN (AFU_ORTHOLOGUE AFUA_8G05510)"/>
    <property type="match status" value="1"/>
</dbReference>
<dbReference type="Pfam" id="PF20684">
    <property type="entry name" value="Fung_rhodopsin"/>
    <property type="match status" value="1"/>
</dbReference>
<evidence type="ECO:0000259" key="7">
    <source>
        <dbReference type="Pfam" id="PF20684"/>
    </source>
</evidence>
<keyword evidence="9" id="KW-1185">Reference proteome</keyword>
<accession>A0A9P5BVB6</accession>
<evidence type="ECO:0000256" key="6">
    <source>
        <dbReference type="SAM" id="Phobius"/>
    </source>
</evidence>
<dbReference type="InterPro" id="IPR052337">
    <property type="entry name" value="SAT4-like"/>
</dbReference>
<keyword evidence="2 6" id="KW-0812">Transmembrane</keyword>
<feature type="transmembrane region" description="Helical" evidence="6">
    <location>
        <begin position="132"/>
        <end position="152"/>
    </location>
</feature>
<feature type="domain" description="Rhodopsin" evidence="7">
    <location>
        <begin position="34"/>
        <end position="278"/>
    </location>
</feature>
<feature type="transmembrane region" description="Helical" evidence="6">
    <location>
        <begin position="182"/>
        <end position="202"/>
    </location>
</feature>
<proteinExistence type="inferred from homology"/>
<keyword evidence="4 6" id="KW-0472">Membrane</keyword>